<feature type="binding site" evidence="5">
    <location>
        <position position="441"/>
    </location>
    <ligand>
        <name>(S)-malate</name>
        <dbReference type="ChEBI" id="CHEBI:15589"/>
    </ligand>
</feature>
<evidence type="ECO:0008006" key="10">
    <source>
        <dbReference type="Google" id="ProtNLM"/>
    </source>
</evidence>
<feature type="binding site" evidence="6">
    <location>
        <position position="254"/>
    </location>
    <ligand>
        <name>a divalent metal cation</name>
        <dbReference type="ChEBI" id="CHEBI:60240"/>
    </ligand>
</feature>
<comment type="cofactor">
    <cofactor evidence="1">
        <name>Mn(2+)</name>
        <dbReference type="ChEBI" id="CHEBI:29035"/>
    </cofactor>
</comment>
<dbReference type="SMART" id="SM01274">
    <property type="entry name" value="malic"/>
    <property type="match status" value="1"/>
</dbReference>
<proteinExistence type="inferred from homology"/>
<feature type="domain" description="Malic enzyme NAD-binding" evidence="7">
    <location>
        <begin position="255"/>
        <end position="510"/>
    </location>
</feature>
<evidence type="ECO:0000256" key="1">
    <source>
        <dbReference type="ARBA" id="ARBA00001936"/>
    </source>
</evidence>
<dbReference type="Gene3D" id="3.40.50.720">
    <property type="entry name" value="NAD(P)-binding Rossmann-like Domain"/>
    <property type="match status" value="1"/>
</dbReference>
<dbReference type="Gene3D" id="3.40.50.10380">
    <property type="entry name" value="Malic enzyme, N-terminal domain"/>
    <property type="match status" value="1"/>
</dbReference>
<evidence type="ECO:0000259" key="8">
    <source>
        <dbReference type="SMART" id="SM01274"/>
    </source>
</evidence>
<dbReference type="EMBL" id="HACM01008687">
    <property type="protein sequence ID" value="CRZ09129.1"/>
    <property type="molecule type" value="Transcribed_RNA"/>
</dbReference>
<feature type="binding site" evidence="5">
    <location>
        <position position="138"/>
    </location>
    <ligand>
        <name>(S)-malate</name>
        <dbReference type="ChEBI" id="CHEBI:15589"/>
    </ligand>
</feature>
<evidence type="ECO:0000313" key="9">
    <source>
        <dbReference type="EMBL" id="CRZ09129.1"/>
    </source>
</evidence>
<dbReference type="GO" id="GO:0051287">
    <property type="term" value="F:NAD binding"/>
    <property type="evidence" value="ECO:0007669"/>
    <property type="project" value="InterPro"/>
</dbReference>
<dbReference type="InterPro" id="IPR046346">
    <property type="entry name" value="Aminoacid_DH-like_N_sf"/>
</dbReference>
<feature type="binding site" evidence="6">
    <location>
        <position position="231"/>
    </location>
    <ligand>
        <name>a divalent metal cation</name>
        <dbReference type="ChEBI" id="CHEBI:60240"/>
    </ligand>
</feature>
<dbReference type="PRINTS" id="PR00072">
    <property type="entry name" value="MALOXRDTASE"/>
</dbReference>
<feature type="active site" description="Proton donor" evidence="4">
    <location>
        <position position="85"/>
    </location>
</feature>
<evidence type="ECO:0000256" key="6">
    <source>
        <dbReference type="PIRSR" id="PIRSR000106-3"/>
    </source>
</evidence>
<dbReference type="PANTHER" id="PTHR23406:SF90">
    <property type="entry name" value="MALIC ENZYME-RELATED"/>
    <property type="match status" value="1"/>
</dbReference>
<dbReference type="InterPro" id="IPR012301">
    <property type="entry name" value="Malic_N_dom"/>
</dbReference>
<dbReference type="NCBIfam" id="NF010052">
    <property type="entry name" value="PRK13529.1"/>
    <property type="match status" value="1"/>
</dbReference>
<dbReference type="InterPro" id="IPR036291">
    <property type="entry name" value="NAD(P)-bd_dom_sf"/>
</dbReference>
<evidence type="ECO:0000256" key="2">
    <source>
        <dbReference type="ARBA" id="ARBA00008785"/>
    </source>
</evidence>
<keyword evidence="3 6" id="KW-0479">Metal-binding</keyword>
<protein>
    <recommendedName>
        <fullName evidence="10">Malic enzyme</fullName>
    </recommendedName>
</protein>
<reference evidence="9" key="1">
    <citation type="submission" date="2015-04" db="EMBL/GenBank/DDBJ databases">
        <title>The genome sequence of the plant pathogenic Rhizarian Plasmodiophora brassicae reveals insights in its biotrophic life cycle and the origin of chitin synthesis.</title>
        <authorList>
            <person name="Schwelm A."/>
            <person name="Fogelqvist J."/>
            <person name="Knaust A."/>
            <person name="Julke S."/>
            <person name="Lilja T."/>
            <person name="Dhandapani V."/>
            <person name="Bonilla-Rosso G."/>
            <person name="Karlsson M."/>
            <person name="Shevchenko A."/>
            <person name="Choi S.R."/>
            <person name="Kim H.G."/>
            <person name="Park J.Y."/>
            <person name="Lim Y.P."/>
            <person name="Ludwig-Muller J."/>
            <person name="Dixelius C."/>
        </authorList>
    </citation>
    <scope>NUCLEOTIDE SEQUENCE</scope>
    <source>
        <tissue evidence="9">Potato root galls</tissue>
    </source>
</reference>
<feature type="binding site" evidence="5">
    <location>
        <position position="397"/>
    </location>
    <ligand>
        <name>(S)-malate</name>
        <dbReference type="ChEBI" id="CHEBI:15589"/>
    </ligand>
</feature>
<sequence>MKVPTASSSSLALPIVEREIIGVQGLLPASVQSPSQIVDRFLTYINSLSSDLNKFVFVQQLHVSDRDMFYHLLINHIEMMMPIVYTPTVGLACQRWSDIYFNPQGLYIPITAAGRVSTILNHWPEQDVSAIVFTDGGRILGLGDLAANGMGIPIGKLSLYVTCAGIHPSQVLPVVLDVGTDNEELLNDPNYIGLRQRRSKTSQISFDEFVGEFLSAVVARYGRHTLMQFEDFATNDALRLLSKYRHAYMTFNDDVQGTAAMTLAGILSALPLLKSKHLHEQTIVFSGAGSAGIGIAQMIAHAMAVSGDIDYETARKNIWAVDSRGLIVADRPKGGLDENKMPFAHQHEPVDNLSDVIDIIKPTVLIGVSSQANSFDSIILNKMANYNERPVIFALSNPTSKSECSAEDAIKFTNGRALFASGSPFAPVEYNSQIFDTCQANNVYVFPGIGLGAIVASASQISDEMLMAAAQALADQVSDEDRSVGSLYPHIKDIRNITAHIAMAVAREAFNSSLATVPQPKCLESAVKEAMMYNPTVPQSIPCKL</sequence>
<dbReference type="InterPro" id="IPR001891">
    <property type="entry name" value="Malic_OxRdtase"/>
</dbReference>
<dbReference type="Pfam" id="PF00390">
    <property type="entry name" value="malic"/>
    <property type="match status" value="1"/>
</dbReference>
<evidence type="ECO:0000256" key="3">
    <source>
        <dbReference type="ARBA" id="ARBA00022723"/>
    </source>
</evidence>
<feature type="binding site" evidence="6">
    <location>
        <position position="230"/>
    </location>
    <ligand>
        <name>a divalent metal cation</name>
        <dbReference type="ChEBI" id="CHEBI:60240"/>
    </ligand>
</feature>
<dbReference type="PANTHER" id="PTHR23406">
    <property type="entry name" value="MALIC ENZYME-RELATED"/>
    <property type="match status" value="1"/>
</dbReference>
<dbReference type="GO" id="GO:0006108">
    <property type="term" value="P:malate metabolic process"/>
    <property type="evidence" value="ECO:0007669"/>
    <property type="project" value="TreeGrafter"/>
</dbReference>
<feature type="domain" description="Malic enzyme N-terminal" evidence="8">
    <location>
        <begin position="62"/>
        <end position="245"/>
    </location>
</feature>
<dbReference type="CDD" id="cd05312">
    <property type="entry name" value="NAD_bind_1_malic_enz"/>
    <property type="match status" value="1"/>
</dbReference>
<dbReference type="GO" id="GO:0046872">
    <property type="term" value="F:metal ion binding"/>
    <property type="evidence" value="ECO:0007669"/>
    <property type="project" value="UniProtKB-KW"/>
</dbReference>
<name>A0A0H5RK73_9EUKA</name>
<organism evidence="9">
    <name type="scientific">Spongospora subterranea</name>
    <dbReference type="NCBI Taxonomy" id="70186"/>
    <lineage>
        <taxon>Eukaryota</taxon>
        <taxon>Sar</taxon>
        <taxon>Rhizaria</taxon>
        <taxon>Endomyxa</taxon>
        <taxon>Phytomyxea</taxon>
        <taxon>Plasmodiophorida</taxon>
        <taxon>Plasmodiophoridae</taxon>
        <taxon>Spongospora</taxon>
    </lineage>
</organism>
<dbReference type="SUPFAM" id="SSF53223">
    <property type="entry name" value="Aminoacid dehydrogenase-like, N-terminal domain"/>
    <property type="match status" value="1"/>
</dbReference>
<dbReference type="AlphaFoldDB" id="A0A0H5RK73"/>
<dbReference type="InterPro" id="IPR037062">
    <property type="entry name" value="Malic_N_dom_sf"/>
</dbReference>
<evidence type="ECO:0000256" key="5">
    <source>
        <dbReference type="PIRSR" id="PIRSR000106-2"/>
    </source>
</evidence>
<dbReference type="InterPro" id="IPR012302">
    <property type="entry name" value="Malic_NAD-bd"/>
</dbReference>
<feature type="active site" description="Proton acceptor" evidence="4">
    <location>
        <position position="156"/>
    </location>
</feature>
<comment type="cofactor">
    <cofactor evidence="6">
        <name>Mg(2+)</name>
        <dbReference type="ChEBI" id="CHEBI:18420"/>
    </cofactor>
    <cofactor evidence="6">
        <name>Mn(2+)</name>
        <dbReference type="ChEBI" id="CHEBI:29035"/>
    </cofactor>
    <text evidence="6">Divalent metal cations. Prefers magnesium or manganese.</text>
</comment>
<dbReference type="FunFam" id="3.40.50.720:FF:000182">
    <property type="entry name" value="NAD-dependent malic enzyme"/>
    <property type="match status" value="1"/>
</dbReference>
<evidence type="ECO:0000256" key="4">
    <source>
        <dbReference type="PIRSR" id="PIRSR000106-1"/>
    </source>
</evidence>
<dbReference type="PIRSF" id="PIRSF000106">
    <property type="entry name" value="ME"/>
    <property type="match status" value="1"/>
</dbReference>
<comment type="similarity">
    <text evidence="2">Belongs to the malic enzymes family.</text>
</comment>
<dbReference type="Pfam" id="PF03949">
    <property type="entry name" value="Malic_M"/>
    <property type="match status" value="1"/>
</dbReference>
<evidence type="ECO:0000259" key="7">
    <source>
        <dbReference type="SMART" id="SM00919"/>
    </source>
</evidence>
<dbReference type="GO" id="GO:0004473">
    <property type="term" value="F:malate dehydrogenase (decarboxylating) (NADP+) activity"/>
    <property type="evidence" value="ECO:0007669"/>
    <property type="project" value="TreeGrafter"/>
</dbReference>
<dbReference type="SMART" id="SM00919">
    <property type="entry name" value="Malic_M"/>
    <property type="match status" value="1"/>
</dbReference>
<dbReference type="SUPFAM" id="SSF51735">
    <property type="entry name" value="NAD(P)-binding Rossmann-fold domains"/>
    <property type="match status" value="1"/>
</dbReference>
<accession>A0A0H5RK73</accession>